<accession>A0A2S7D9K4</accession>
<dbReference type="AlphaFoldDB" id="A0A2S7D9K4"/>
<keyword evidence="1" id="KW-0472">Membrane</keyword>
<evidence type="ECO:0000256" key="1">
    <source>
        <dbReference type="SAM" id="Phobius"/>
    </source>
</evidence>
<dbReference type="OrthoDB" id="5987806at2"/>
<gene>
    <name evidence="2" type="ORF">XpiCFBP4643_01845</name>
</gene>
<keyword evidence="1" id="KW-1133">Transmembrane helix</keyword>
<dbReference type="EMBL" id="MDEI01000001">
    <property type="protein sequence ID" value="PPU70404.1"/>
    <property type="molecule type" value="Genomic_DNA"/>
</dbReference>
<evidence type="ECO:0000313" key="3">
    <source>
        <dbReference type="Proteomes" id="UP000238191"/>
    </source>
</evidence>
<proteinExistence type="predicted"/>
<keyword evidence="3" id="KW-1185">Reference proteome</keyword>
<evidence type="ECO:0000313" key="2">
    <source>
        <dbReference type="EMBL" id="PPU70404.1"/>
    </source>
</evidence>
<keyword evidence="1" id="KW-0812">Transmembrane</keyword>
<feature type="transmembrane region" description="Helical" evidence="1">
    <location>
        <begin position="6"/>
        <end position="30"/>
    </location>
</feature>
<dbReference type="Proteomes" id="UP000238191">
    <property type="component" value="Unassembled WGS sequence"/>
</dbReference>
<sequence length="82" mass="9077">MCGFSIWHWIIVLFFFCSIAAVISLIVWVAKRASRKSTVATTGSAAPKNAQATLLELDPLGAQQLITDADYQQRRSHILSEI</sequence>
<organism evidence="2 3">
    <name type="scientific">Xanthomonas pisi</name>
    <dbReference type="NCBI Taxonomy" id="56457"/>
    <lineage>
        <taxon>Bacteria</taxon>
        <taxon>Pseudomonadati</taxon>
        <taxon>Pseudomonadota</taxon>
        <taxon>Gammaproteobacteria</taxon>
        <taxon>Lysobacterales</taxon>
        <taxon>Lysobacteraceae</taxon>
        <taxon>Xanthomonas</taxon>
    </lineage>
</organism>
<comment type="caution">
    <text evidence="2">The sequence shown here is derived from an EMBL/GenBank/DDBJ whole genome shotgun (WGS) entry which is preliminary data.</text>
</comment>
<evidence type="ECO:0008006" key="4">
    <source>
        <dbReference type="Google" id="ProtNLM"/>
    </source>
</evidence>
<protein>
    <recommendedName>
        <fullName evidence="4">SHOCT domain-containing protein</fullName>
    </recommendedName>
</protein>
<name>A0A2S7D9K4_9XANT</name>
<reference evidence="3" key="1">
    <citation type="submission" date="2016-08" db="EMBL/GenBank/DDBJ databases">
        <authorList>
            <person name="Merda D."/>
            <person name="Briand M."/>
            <person name="Taghouti G."/>
            <person name="Carrere S."/>
            <person name="Gouzy J."/>
            <person name="Portier P."/>
            <person name="Jacques M.-A."/>
            <person name="Fischer-Le Saux M."/>
        </authorList>
    </citation>
    <scope>NUCLEOTIDE SEQUENCE [LARGE SCALE GENOMIC DNA]</scope>
    <source>
        <strain evidence="3">CFBP4643</strain>
    </source>
</reference>